<evidence type="ECO:0000259" key="4">
    <source>
        <dbReference type="Pfam" id="PF07959"/>
    </source>
</evidence>
<dbReference type="Proteomes" id="UP000024635">
    <property type="component" value="Unassembled WGS sequence"/>
</dbReference>
<sequence length="543" mass="60531">MNFLRECGIFKTDSLLIVSDPCNDVGSAGSALNALLTTAEHLCASRGLSVLNESLLESSKILILLLGASSESLPLGAAFHVPGDCPIVETPWIAMDCPIVNAIKNVNELAENSDKGVWICGTDAFWKIKEPKRFSFSSSEIAAFCFEGRSGDCQSHGVYELNEEEMVKSIHYRCEAASSDPKVILALIYLPPMLSTRFLSLFSVFPISRSTYYGIDSGALGLKLSLFFDLILATCLPEDEFASSHVFEKSDKNVDVLRQSRRIIWKRFHNLKCRAYCLPLSHYEYLGSVENIRSEKTTLEIIEHLRDNMLTRLNELVMGTKEHYSRAVLMTLMASNSRCEEKVDILDRLESMCVARIPRCARVLMLTAEFLALTAHGKGGLRSGPAANPSFTVVFEAIKKDPEDRTHVQELYRIVKQKWMRTETDMIRAARHLEGAAQIYTQMEVQDICQKHIPTLGERESGVAPTSVTVQAAARIDLFGGWLDTPPITLHAKPSAVVNMAIKVDEKDLLHFHAADSDGRRKWTGEGSWEKWGFPHLGDPDGE</sequence>
<dbReference type="PANTHER" id="PTHR32463:SF0">
    <property type="entry name" value="L-FUCOSE KINASE"/>
    <property type="match status" value="1"/>
</dbReference>
<dbReference type="GO" id="GO:0050201">
    <property type="term" value="F:fucokinase activity"/>
    <property type="evidence" value="ECO:0007669"/>
    <property type="project" value="TreeGrafter"/>
</dbReference>
<evidence type="ECO:0000256" key="3">
    <source>
        <dbReference type="ARBA" id="ARBA00022777"/>
    </source>
</evidence>
<feature type="domain" description="GDP-fucose pyrophosphorylase" evidence="4">
    <location>
        <begin position="56"/>
        <end position="309"/>
    </location>
</feature>
<dbReference type="Pfam" id="PF07959">
    <property type="entry name" value="Fucose_pyrophosphorylase"/>
    <property type="match status" value="1"/>
</dbReference>
<keyword evidence="2" id="KW-0547">Nucleotide-binding</keyword>
<dbReference type="GO" id="GO:0000166">
    <property type="term" value="F:nucleotide binding"/>
    <property type="evidence" value="ECO:0007669"/>
    <property type="project" value="UniProtKB-KW"/>
</dbReference>
<keyword evidence="3" id="KW-0418">Kinase</keyword>
<dbReference type="InterPro" id="IPR012887">
    <property type="entry name" value="GDP_fucose_pyrophosphorylase"/>
</dbReference>
<dbReference type="STRING" id="53326.A0A016RX37"/>
<dbReference type="AlphaFoldDB" id="A0A016RX37"/>
<dbReference type="InterPro" id="IPR052203">
    <property type="entry name" value="GHMP_Kinase-Related"/>
</dbReference>
<keyword evidence="6" id="KW-1185">Reference proteome</keyword>
<gene>
    <name evidence="5" type="primary">Acey_s0358.g3412</name>
    <name evidence="5" type="ORF">Y032_0358g3412</name>
</gene>
<dbReference type="GO" id="GO:0042352">
    <property type="term" value="P:GDP-L-fucose salvage"/>
    <property type="evidence" value="ECO:0007669"/>
    <property type="project" value="TreeGrafter"/>
</dbReference>
<evidence type="ECO:0000256" key="2">
    <source>
        <dbReference type="ARBA" id="ARBA00022741"/>
    </source>
</evidence>
<accession>A0A016RX37</accession>
<dbReference type="PANTHER" id="PTHR32463">
    <property type="entry name" value="L-FUCOSE KINASE"/>
    <property type="match status" value="1"/>
</dbReference>
<evidence type="ECO:0000256" key="1">
    <source>
        <dbReference type="ARBA" id="ARBA00022679"/>
    </source>
</evidence>
<dbReference type="EMBL" id="JARK01001694">
    <property type="protein sequence ID" value="EYB82519.1"/>
    <property type="molecule type" value="Genomic_DNA"/>
</dbReference>
<proteinExistence type="predicted"/>
<name>A0A016RX37_9BILA</name>
<evidence type="ECO:0000313" key="6">
    <source>
        <dbReference type="Proteomes" id="UP000024635"/>
    </source>
</evidence>
<comment type="caution">
    <text evidence="5">The sequence shown here is derived from an EMBL/GenBank/DDBJ whole genome shotgun (WGS) entry which is preliminary data.</text>
</comment>
<protein>
    <recommendedName>
        <fullName evidence="4">GDP-fucose pyrophosphorylase domain-containing protein</fullName>
    </recommendedName>
</protein>
<dbReference type="OrthoDB" id="271303at2759"/>
<reference evidence="6" key="1">
    <citation type="journal article" date="2015" name="Nat. Genet.">
        <title>The genome and transcriptome of the zoonotic hookworm Ancylostoma ceylanicum identify infection-specific gene families.</title>
        <authorList>
            <person name="Schwarz E.M."/>
            <person name="Hu Y."/>
            <person name="Antoshechkin I."/>
            <person name="Miller M.M."/>
            <person name="Sternberg P.W."/>
            <person name="Aroian R.V."/>
        </authorList>
    </citation>
    <scope>NUCLEOTIDE SEQUENCE</scope>
    <source>
        <strain evidence="6">HY135</strain>
    </source>
</reference>
<keyword evidence="1" id="KW-0808">Transferase</keyword>
<evidence type="ECO:0000313" key="5">
    <source>
        <dbReference type="EMBL" id="EYB82519.1"/>
    </source>
</evidence>
<organism evidence="5 6">
    <name type="scientific">Ancylostoma ceylanicum</name>
    <dbReference type="NCBI Taxonomy" id="53326"/>
    <lineage>
        <taxon>Eukaryota</taxon>
        <taxon>Metazoa</taxon>
        <taxon>Ecdysozoa</taxon>
        <taxon>Nematoda</taxon>
        <taxon>Chromadorea</taxon>
        <taxon>Rhabditida</taxon>
        <taxon>Rhabditina</taxon>
        <taxon>Rhabditomorpha</taxon>
        <taxon>Strongyloidea</taxon>
        <taxon>Ancylostomatidae</taxon>
        <taxon>Ancylostomatinae</taxon>
        <taxon>Ancylostoma</taxon>
    </lineage>
</organism>